<protein>
    <submittedName>
        <fullName evidence="4">Uncharacterized protein</fullName>
    </submittedName>
</protein>
<proteinExistence type="predicted"/>
<sequence length="473" mass="54105">MSKTIHLHKSLSESEVSKLKSETLNSQGISCLISPDENYLLSLAFAEKRDELNKAARVVSRLGKKCNEPALLGFEHVYGDVLSGVIDVREIGFLVKDMDGMIKRMERYVNSTANLYHELEVLNELEQASKKFQLNQHEESKRIFEQKLIWQRHDVRHVKNVSLWNQTFDKSALRKGNEFGRVNGGFCDREEVVSRPSRQGLSKISNVGSGQFGNVREKRGLSLMDSGIDSRKGEFGLFRVEDFGFPFGTSPGRFLAHCLSLNSSVSRYGDGNDEDDTVSVGRDDRSSSHIPGCCSDGPKRERWNSSPFLRPQLHMLHHPLWEALLLPCIICERNNRRREAAAPPSFGRRRSPDDLYRMLPTSLRLSLRTNLKSYVKNMAIYDAPSAHNRKETLDTIISWLAPLAHNMIRWQNERNFEQQQIVAQTNIDFADRQKTETAICKLLVGLNYIYRYEHQRNTLQGCASSFDFEDCTE</sequence>
<evidence type="ECO:0000256" key="1">
    <source>
        <dbReference type="SAM" id="MobiDB-lite"/>
    </source>
</evidence>
<feature type="region of interest" description="Disordered" evidence="1">
    <location>
        <begin position="270"/>
        <end position="300"/>
    </location>
</feature>
<name>A0ABR2F4G2_9ROSI</name>
<dbReference type="Pfam" id="PF05003">
    <property type="entry name" value="DUF668"/>
    <property type="match status" value="1"/>
</dbReference>
<dbReference type="Proteomes" id="UP001472677">
    <property type="component" value="Unassembled WGS sequence"/>
</dbReference>
<dbReference type="PANTHER" id="PTHR31371">
    <property type="entry name" value="BNAC09G50660D PROTEIN"/>
    <property type="match status" value="1"/>
</dbReference>
<evidence type="ECO:0000313" key="5">
    <source>
        <dbReference type="Proteomes" id="UP001472677"/>
    </source>
</evidence>
<feature type="domain" description="DUF668" evidence="2">
    <location>
        <begin position="350"/>
        <end position="409"/>
    </location>
</feature>
<evidence type="ECO:0000259" key="2">
    <source>
        <dbReference type="Pfam" id="PF05003"/>
    </source>
</evidence>
<dbReference type="InterPro" id="IPR007700">
    <property type="entry name" value="DUF668"/>
</dbReference>
<comment type="caution">
    <text evidence="4">The sequence shown here is derived from an EMBL/GenBank/DDBJ whole genome shotgun (WGS) entry which is preliminary data.</text>
</comment>
<organism evidence="4 5">
    <name type="scientific">Hibiscus sabdariffa</name>
    <name type="common">roselle</name>
    <dbReference type="NCBI Taxonomy" id="183260"/>
    <lineage>
        <taxon>Eukaryota</taxon>
        <taxon>Viridiplantae</taxon>
        <taxon>Streptophyta</taxon>
        <taxon>Embryophyta</taxon>
        <taxon>Tracheophyta</taxon>
        <taxon>Spermatophyta</taxon>
        <taxon>Magnoliopsida</taxon>
        <taxon>eudicotyledons</taxon>
        <taxon>Gunneridae</taxon>
        <taxon>Pentapetalae</taxon>
        <taxon>rosids</taxon>
        <taxon>malvids</taxon>
        <taxon>Malvales</taxon>
        <taxon>Malvaceae</taxon>
        <taxon>Malvoideae</taxon>
        <taxon>Hibiscus</taxon>
    </lineage>
</organism>
<reference evidence="4 5" key="1">
    <citation type="journal article" date="2024" name="G3 (Bethesda)">
        <title>Genome assembly of Hibiscus sabdariffa L. provides insights into metabolisms of medicinal natural products.</title>
        <authorList>
            <person name="Kim T."/>
        </authorList>
    </citation>
    <scope>NUCLEOTIDE SEQUENCE [LARGE SCALE GENOMIC DNA]</scope>
    <source>
        <strain evidence="4">TK-2024</strain>
        <tissue evidence="4">Old leaves</tissue>
    </source>
</reference>
<keyword evidence="5" id="KW-1185">Reference proteome</keyword>
<feature type="domain" description="DUF3475" evidence="3">
    <location>
        <begin position="1"/>
        <end position="48"/>
    </location>
</feature>
<accession>A0ABR2F4G2</accession>
<dbReference type="InterPro" id="IPR021864">
    <property type="entry name" value="DUF3475"/>
</dbReference>
<evidence type="ECO:0000259" key="3">
    <source>
        <dbReference type="Pfam" id="PF11961"/>
    </source>
</evidence>
<dbReference type="PANTHER" id="PTHR31371:SF2">
    <property type="entry name" value="PLANT_PROTEIN (DUF668)"/>
    <property type="match status" value="1"/>
</dbReference>
<gene>
    <name evidence="4" type="ORF">V6N12_027958</name>
</gene>
<dbReference type="EMBL" id="JBBPBM010000008">
    <property type="protein sequence ID" value="KAK8571890.1"/>
    <property type="molecule type" value="Genomic_DNA"/>
</dbReference>
<evidence type="ECO:0000313" key="4">
    <source>
        <dbReference type="EMBL" id="KAK8571890.1"/>
    </source>
</evidence>
<dbReference type="Pfam" id="PF11961">
    <property type="entry name" value="DUF3475"/>
    <property type="match status" value="1"/>
</dbReference>